<dbReference type="PANTHER" id="PTHR42978">
    <property type="entry name" value="QUORUM-QUENCHING LACTONASE YTNP-RELATED-RELATED"/>
    <property type="match status" value="1"/>
</dbReference>
<protein>
    <submittedName>
        <fullName evidence="7">Beta-lactamase-like protein</fullName>
    </submittedName>
</protein>
<keyword evidence="5" id="KW-0862">Zinc</keyword>
<dbReference type="SMART" id="SM00849">
    <property type="entry name" value="Lactamase_B"/>
    <property type="match status" value="1"/>
</dbReference>
<dbReference type="AlphaFoldDB" id="A0AAE0IHA5"/>
<name>A0AAE0IHA5_9PEZI</name>
<reference evidence="7" key="2">
    <citation type="submission" date="2023-06" db="EMBL/GenBank/DDBJ databases">
        <authorList>
            <consortium name="Lawrence Berkeley National Laboratory"/>
            <person name="Haridas S."/>
            <person name="Hensen N."/>
            <person name="Bonometti L."/>
            <person name="Westerberg I."/>
            <person name="Brannstrom I.O."/>
            <person name="Guillou S."/>
            <person name="Cros-Aarteil S."/>
            <person name="Calhoun S."/>
            <person name="Kuo A."/>
            <person name="Mondo S."/>
            <person name="Pangilinan J."/>
            <person name="Riley R."/>
            <person name="Labutti K."/>
            <person name="Andreopoulos B."/>
            <person name="Lipzen A."/>
            <person name="Chen C."/>
            <person name="Yanf M."/>
            <person name="Daum C."/>
            <person name="Ng V."/>
            <person name="Clum A."/>
            <person name="Steindorff A."/>
            <person name="Ohm R."/>
            <person name="Martin F."/>
            <person name="Silar P."/>
            <person name="Natvig D."/>
            <person name="Lalanne C."/>
            <person name="Gautier V."/>
            <person name="Ament-Velasquez S.L."/>
            <person name="Kruys A."/>
            <person name="Hutchinson M.I."/>
            <person name="Powell A.J."/>
            <person name="Barry K."/>
            <person name="Miller A.N."/>
            <person name="Grigoriev I.V."/>
            <person name="Debuchy R."/>
            <person name="Gladieux P."/>
            <person name="Thoren M.H."/>
            <person name="Johannesson H."/>
        </authorList>
    </citation>
    <scope>NUCLEOTIDE SEQUENCE</scope>
    <source>
        <strain evidence="7">SMH4131-1</strain>
    </source>
</reference>
<dbReference type="InterPro" id="IPR001279">
    <property type="entry name" value="Metallo-B-lactamas"/>
</dbReference>
<dbReference type="GO" id="GO:0046872">
    <property type="term" value="F:metal ion binding"/>
    <property type="evidence" value="ECO:0007669"/>
    <property type="project" value="UniProtKB-KW"/>
</dbReference>
<evidence type="ECO:0000256" key="3">
    <source>
        <dbReference type="ARBA" id="ARBA00022723"/>
    </source>
</evidence>
<evidence type="ECO:0000256" key="5">
    <source>
        <dbReference type="ARBA" id="ARBA00022833"/>
    </source>
</evidence>
<dbReference type="SUPFAM" id="SSF56281">
    <property type="entry name" value="Metallo-hydrolase/oxidoreductase"/>
    <property type="match status" value="1"/>
</dbReference>
<organism evidence="7 8">
    <name type="scientific">Cercophora scortea</name>
    <dbReference type="NCBI Taxonomy" id="314031"/>
    <lineage>
        <taxon>Eukaryota</taxon>
        <taxon>Fungi</taxon>
        <taxon>Dikarya</taxon>
        <taxon>Ascomycota</taxon>
        <taxon>Pezizomycotina</taxon>
        <taxon>Sordariomycetes</taxon>
        <taxon>Sordariomycetidae</taxon>
        <taxon>Sordariales</taxon>
        <taxon>Lasiosphaeriaceae</taxon>
        <taxon>Cercophora</taxon>
    </lineage>
</organism>
<dbReference type="InterPro" id="IPR051013">
    <property type="entry name" value="MBL_superfamily_lactonases"/>
</dbReference>
<evidence type="ECO:0000313" key="8">
    <source>
        <dbReference type="Proteomes" id="UP001286456"/>
    </source>
</evidence>
<comment type="caution">
    <text evidence="7">The sequence shown here is derived from an EMBL/GenBank/DDBJ whole genome shotgun (WGS) entry which is preliminary data.</text>
</comment>
<comment type="similarity">
    <text evidence="2">Belongs to the metallo-beta-lactamase superfamily.</text>
</comment>
<sequence length="342" mass="37009">MATPDSKPPPAYVTVSALDGGHLTLPERLFVTDADPDKRSTVPSLAFLIQHPPTNLNLVFDLGVKRDLNGYTAAQRAHIAQRQPVLVSPDVAASLRTGNPPLDPARDVDLVILSHVHWDHVGTPSDFSTATFAVGSGTLDLLKNGGGPLYPSELFNDDELPAQRTVEFPPVPSGGVEYDTEEHETRVPEPTPAAPAALSSLTSKLPAAASWAWHPIDGFPFPHALDFFGDGSLYVIDTPGHLYGHVNLLARLGDRSYVYLGGDCCHDPRILAGDKDIAIYPDGKGGVRSVHVDTAMARRTLDRLADFIHDAAKEGEVDIEVVVAHDGVWKEQNRHRFWPGTL</sequence>
<evidence type="ECO:0000259" key="6">
    <source>
        <dbReference type="SMART" id="SM00849"/>
    </source>
</evidence>
<dbReference type="GO" id="GO:0016787">
    <property type="term" value="F:hydrolase activity"/>
    <property type="evidence" value="ECO:0007669"/>
    <property type="project" value="UniProtKB-KW"/>
</dbReference>
<dbReference type="CDD" id="cd07730">
    <property type="entry name" value="metallo-hydrolase-like_MBL-fold"/>
    <property type="match status" value="1"/>
</dbReference>
<keyword evidence="3" id="KW-0479">Metal-binding</keyword>
<evidence type="ECO:0000256" key="4">
    <source>
        <dbReference type="ARBA" id="ARBA00022801"/>
    </source>
</evidence>
<keyword evidence="8" id="KW-1185">Reference proteome</keyword>
<evidence type="ECO:0000256" key="2">
    <source>
        <dbReference type="ARBA" id="ARBA00007749"/>
    </source>
</evidence>
<accession>A0AAE0IHA5</accession>
<proteinExistence type="inferred from homology"/>
<evidence type="ECO:0000256" key="1">
    <source>
        <dbReference type="ARBA" id="ARBA00001947"/>
    </source>
</evidence>
<feature type="domain" description="Metallo-beta-lactamase" evidence="6">
    <location>
        <begin position="43"/>
        <end position="325"/>
    </location>
</feature>
<dbReference type="PANTHER" id="PTHR42978:SF2">
    <property type="entry name" value="102 KBASES UNSTABLE REGION: FROM 1 TO 119443"/>
    <property type="match status" value="1"/>
</dbReference>
<dbReference type="Proteomes" id="UP001286456">
    <property type="component" value="Unassembled WGS sequence"/>
</dbReference>
<gene>
    <name evidence="7" type="ORF">B0T19DRAFT_228237</name>
</gene>
<dbReference type="InterPro" id="IPR036866">
    <property type="entry name" value="RibonucZ/Hydroxyglut_hydro"/>
</dbReference>
<reference evidence="7" key="1">
    <citation type="journal article" date="2023" name="Mol. Phylogenet. Evol.">
        <title>Genome-scale phylogeny and comparative genomics of the fungal order Sordariales.</title>
        <authorList>
            <person name="Hensen N."/>
            <person name="Bonometti L."/>
            <person name="Westerberg I."/>
            <person name="Brannstrom I.O."/>
            <person name="Guillou S."/>
            <person name="Cros-Aarteil S."/>
            <person name="Calhoun S."/>
            <person name="Haridas S."/>
            <person name="Kuo A."/>
            <person name="Mondo S."/>
            <person name="Pangilinan J."/>
            <person name="Riley R."/>
            <person name="LaButti K."/>
            <person name="Andreopoulos B."/>
            <person name="Lipzen A."/>
            <person name="Chen C."/>
            <person name="Yan M."/>
            <person name="Daum C."/>
            <person name="Ng V."/>
            <person name="Clum A."/>
            <person name="Steindorff A."/>
            <person name="Ohm R.A."/>
            <person name="Martin F."/>
            <person name="Silar P."/>
            <person name="Natvig D.O."/>
            <person name="Lalanne C."/>
            <person name="Gautier V."/>
            <person name="Ament-Velasquez S.L."/>
            <person name="Kruys A."/>
            <person name="Hutchinson M.I."/>
            <person name="Powell A.J."/>
            <person name="Barry K."/>
            <person name="Miller A.N."/>
            <person name="Grigoriev I.V."/>
            <person name="Debuchy R."/>
            <person name="Gladieux P."/>
            <person name="Hiltunen Thoren M."/>
            <person name="Johannesson H."/>
        </authorList>
    </citation>
    <scope>NUCLEOTIDE SEQUENCE</scope>
    <source>
        <strain evidence="7">SMH4131-1</strain>
    </source>
</reference>
<evidence type="ECO:0000313" key="7">
    <source>
        <dbReference type="EMBL" id="KAK3324321.1"/>
    </source>
</evidence>
<dbReference type="Gene3D" id="3.60.15.10">
    <property type="entry name" value="Ribonuclease Z/Hydroxyacylglutathione hydrolase-like"/>
    <property type="match status" value="1"/>
</dbReference>
<comment type="cofactor">
    <cofactor evidence="1">
        <name>Zn(2+)</name>
        <dbReference type="ChEBI" id="CHEBI:29105"/>
    </cofactor>
</comment>
<keyword evidence="4" id="KW-0378">Hydrolase</keyword>
<dbReference type="EMBL" id="JAUEPO010000004">
    <property type="protein sequence ID" value="KAK3324321.1"/>
    <property type="molecule type" value="Genomic_DNA"/>
</dbReference>